<dbReference type="InterPro" id="IPR027417">
    <property type="entry name" value="P-loop_NTPase"/>
</dbReference>
<dbReference type="PANTHER" id="PTHR43519">
    <property type="entry name" value="ATP-DEPENDENT RNA HELICASE HRPB"/>
    <property type="match status" value="1"/>
</dbReference>
<sequence>MPAYLRTSAAAHLPFAAATDNLQRALTSVGAAVVQSPPGTGKTTLAPGIVLGFVDANATTEEHHATLPRVVVTQPRRVAARSSAARINELSQTPIAGYTVRGESSVTSDTRIEFVTAGVLLRRLLNDPDLPGVAAVILDEVHERALDTDLALAMLAQLRELREDLLVVAMSATVDAPAFADVLAAPVVAVESPVHPLDIHYATSATTITARQRRARPGQPGSIEDIVASAVVEALAATDTCADADTTATDTHPADLLAFVPTIRGTELVADLVTQRTGIPAVALHGQLSADEQAAIVRGTTHADSDSPARRVIVATNVAESSLTIPGVRVVVDSCLSRVNRRDSSRGMNVLVTELSSQASATQRAGRAGREGPGTVFRCITAEEYPKLPAFSAPEVATADLTGALLDCAVWGAPGGADLPLPDSFPAASAAAAQRQLELLGAVTASGEVTDLGRTLARLPMDPHLARGGLRASELVDPVTVAVVLFLLEQGRVPDNLPQAVARADRRHPTVRRFVRSLRDVANHSSAELTGTDAIAYTVACAFPHLIGRVTAGGDRVATVGGSAASFRSTPPASPDHWYAIADVAKANTGDGTGAVIRSALPLPFELAQRAVGTGVATTRVVTWDGSARKAKAREVTALGALELSSRPVQPTAEETREALREALHRVLTVASAGGQPSEQAMLGGDLIPLSQATLEFLRRVQCGHAGGVVGYPDLTKGLPDTVVSYVVDDLAAGRSPDVMQLLKGVLPWDQPVDQVAPATIELPNGRRAKVTYPELSAYTDPDNPPGPPVVATKLQNCFGLRESPIIAGRTVQFHLLSPAQRPVAVTDDLASFWDGSYQGVRKDMRGRYPKHDWPENP</sequence>
<evidence type="ECO:0000313" key="9">
    <source>
        <dbReference type="Proteomes" id="UP000285278"/>
    </source>
</evidence>
<dbReference type="PROSITE" id="PS51192">
    <property type="entry name" value="HELICASE_ATP_BIND_1"/>
    <property type="match status" value="1"/>
</dbReference>
<dbReference type="InterPro" id="IPR013689">
    <property type="entry name" value="RNA_helicase_ATP-dep_HrpB_C"/>
</dbReference>
<evidence type="ECO:0000259" key="7">
    <source>
        <dbReference type="PROSITE" id="PS51194"/>
    </source>
</evidence>
<dbReference type="Gene3D" id="3.40.50.300">
    <property type="entry name" value="P-loop containing nucleotide triphosphate hydrolases"/>
    <property type="match status" value="2"/>
</dbReference>
<dbReference type="EC" id="3.6.4.13" evidence="1"/>
<organism evidence="8 9">
    <name type="scientific">Corynebacterium falsenii</name>
    <dbReference type="NCBI Taxonomy" id="108486"/>
    <lineage>
        <taxon>Bacteria</taxon>
        <taxon>Bacillati</taxon>
        <taxon>Actinomycetota</taxon>
        <taxon>Actinomycetes</taxon>
        <taxon>Mycobacteriales</taxon>
        <taxon>Corynebacteriaceae</taxon>
        <taxon>Corynebacterium</taxon>
    </lineage>
</organism>
<dbReference type="OrthoDB" id="9805617at2"/>
<dbReference type="Proteomes" id="UP000285278">
    <property type="component" value="Unassembled WGS sequence"/>
</dbReference>
<proteinExistence type="predicted"/>
<dbReference type="Gene3D" id="1.20.120.1080">
    <property type="match status" value="1"/>
</dbReference>
<dbReference type="InterPro" id="IPR002464">
    <property type="entry name" value="DNA/RNA_helicase_DEAH_CS"/>
</dbReference>
<evidence type="ECO:0000256" key="1">
    <source>
        <dbReference type="ARBA" id="ARBA00012552"/>
    </source>
</evidence>
<evidence type="ECO:0000313" key="8">
    <source>
        <dbReference type="EMBL" id="RIX36318.1"/>
    </source>
</evidence>
<dbReference type="PIRSF" id="PIRSF005496">
    <property type="entry name" value="ATP_hel_hrpB"/>
    <property type="match status" value="1"/>
</dbReference>
<gene>
    <name evidence="8" type="ORF">D3M95_01905</name>
</gene>
<dbReference type="Pfam" id="PF08482">
    <property type="entry name" value="HrpB_C"/>
    <property type="match status" value="1"/>
</dbReference>
<dbReference type="InterPro" id="IPR014001">
    <property type="entry name" value="Helicase_ATP-bd"/>
</dbReference>
<keyword evidence="5" id="KW-0067">ATP-binding</keyword>
<dbReference type="InterPro" id="IPR001650">
    <property type="entry name" value="Helicase_C-like"/>
</dbReference>
<feature type="domain" description="Helicase C-terminal" evidence="7">
    <location>
        <begin position="243"/>
        <end position="412"/>
    </location>
</feature>
<dbReference type="GO" id="GO:0003676">
    <property type="term" value="F:nucleic acid binding"/>
    <property type="evidence" value="ECO:0007669"/>
    <property type="project" value="InterPro"/>
</dbReference>
<dbReference type="InterPro" id="IPR011545">
    <property type="entry name" value="DEAD/DEAH_box_helicase_dom"/>
</dbReference>
<dbReference type="SMART" id="SM00487">
    <property type="entry name" value="DEXDc"/>
    <property type="match status" value="1"/>
</dbReference>
<comment type="caution">
    <text evidence="8">The sequence shown here is derived from an EMBL/GenBank/DDBJ whole genome shotgun (WGS) entry which is preliminary data.</text>
</comment>
<evidence type="ECO:0000256" key="3">
    <source>
        <dbReference type="ARBA" id="ARBA00022801"/>
    </source>
</evidence>
<dbReference type="Pfam" id="PF00270">
    <property type="entry name" value="DEAD"/>
    <property type="match status" value="1"/>
</dbReference>
<dbReference type="SMART" id="SM00490">
    <property type="entry name" value="HELICc"/>
    <property type="match status" value="1"/>
</dbReference>
<dbReference type="EMBL" id="QXJK01000002">
    <property type="protein sequence ID" value="RIX36318.1"/>
    <property type="molecule type" value="Genomic_DNA"/>
</dbReference>
<dbReference type="InterPro" id="IPR048333">
    <property type="entry name" value="HA2_WH"/>
</dbReference>
<reference evidence="8 9" key="1">
    <citation type="submission" date="2018-09" db="EMBL/GenBank/DDBJ databases">
        <title>Optimization and identification of Corynebacterium falsenii FN1-14 from fish paste.</title>
        <authorList>
            <person name="Daroonpunt R."/>
            <person name="Tanasupawat S."/>
        </authorList>
    </citation>
    <scope>NUCLEOTIDE SEQUENCE [LARGE SCALE GENOMIC DNA]</scope>
    <source>
        <strain evidence="8 9">FN1-14</strain>
    </source>
</reference>
<dbReference type="Pfam" id="PF00271">
    <property type="entry name" value="Helicase_C"/>
    <property type="match status" value="1"/>
</dbReference>
<keyword evidence="3" id="KW-0378">Hydrolase</keyword>
<dbReference type="SUPFAM" id="SSF52540">
    <property type="entry name" value="P-loop containing nucleoside triphosphate hydrolases"/>
    <property type="match status" value="1"/>
</dbReference>
<dbReference type="InterPro" id="IPR007502">
    <property type="entry name" value="Helicase-assoc_dom"/>
</dbReference>
<dbReference type="PANTHER" id="PTHR43519:SF1">
    <property type="entry name" value="ATP-DEPENDENT RNA HELICASE HRPB"/>
    <property type="match status" value="1"/>
</dbReference>
<dbReference type="GO" id="GO:0005524">
    <property type="term" value="F:ATP binding"/>
    <property type="evidence" value="ECO:0007669"/>
    <property type="project" value="UniProtKB-KW"/>
</dbReference>
<dbReference type="GO" id="GO:0016787">
    <property type="term" value="F:hydrolase activity"/>
    <property type="evidence" value="ECO:0007669"/>
    <property type="project" value="UniProtKB-KW"/>
</dbReference>
<dbReference type="GO" id="GO:0003724">
    <property type="term" value="F:RNA helicase activity"/>
    <property type="evidence" value="ECO:0007669"/>
    <property type="project" value="UniProtKB-EC"/>
</dbReference>
<evidence type="ECO:0000256" key="2">
    <source>
        <dbReference type="ARBA" id="ARBA00022741"/>
    </source>
</evidence>
<dbReference type="SMART" id="SM00847">
    <property type="entry name" value="HA2"/>
    <property type="match status" value="1"/>
</dbReference>
<dbReference type="STRING" id="1451189.CFAL_00470"/>
<dbReference type="Pfam" id="PF04408">
    <property type="entry name" value="WHD_HA2"/>
    <property type="match status" value="1"/>
</dbReference>
<evidence type="ECO:0000256" key="5">
    <source>
        <dbReference type="ARBA" id="ARBA00022840"/>
    </source>
</evidence>
<keyword evidence="2" id="KW-0547">Nucleotide-binding</keyword>
<name>A0A418Q995_9CORY</name>
<dbReference type="InterPro" id="IPR010225">
    <property type="entry name" value="HrpB"/>
</dbReference>
<accession>A0A418Q995</accession>
<feature type="domain" description="Helicase ATP-binding" evidence="6">
    <location>
        <begin position="23"/>
        <end position="192"/>
    </location>
</feature>
<evidence type="ECO:0000259" key="6">
    <source>
        <dbReference type="PROSITE" id="PS51192"/>
    </source>
</evidence>
<keyword evidence="9" id="KW-1185">Reference proteome</keyword>
<dbReference type="PROSITE" id="PS00690">
    <property type="entry name" value="DEAH_ATP_HELICASE"/>
    <property type="match status" value="1"/>
</dbReference>
<protein>
    <recommendedName>
        <fullName evidence="1">RNA helicase</fullName>
        <ecNumber evidence="1">3.6.4.13</ecNumber>
    </recommendedName>
</protein>
<evidence type="ECO:0000256" key="4">
    <source>
        <dbReference type="ARBA" id="ARBA00022806"/>
    </source>
</evidence>
<dbReference type="AlphaFoldDB" id="A0A418Q995"/>
<dbReference type="CDD" id="cd18791">
    <property type="entry name" value="SF2_C_RHA"/>
    <property type="match status" value="1"/>
</dbReference>
<keyword evidence="4 8" id="KW-0347">Helicase</keyword>
<dbReference type="PROSITE" id="PS51194">
    <property type="entry name" value="HELICASE_CTER"/>
    <property type="match status" value="1"/>
</dbReference>